<dbReference type="RefSeq" id="WP_011394699.1">
    <property type="nucleotide sequence ID" value="NC_007645.1"/>
</dbReference>
<accession>Q2SP02</accession>
<dbReference type="eggNOG" id="COG0111">
    <property type="taxonomic scope" value="Bacteria"/>
</dbReference>
<dbReference type="Gene3D" id="3.40.50.720">
    <property type="entry name" value="NAD(P)-binding Rossmann-like Domain"/>
    <property type="match status" value="2"/>
</dbReference>
<protein>
    <submittedName>
        <fullName evidence="7">Phosphoglycerate dehydrogenase and related dehydrogenase</fullName>
    </submittedName>
</protein>
<dbReference type="Pfam" id="PF02826">
    <property type="entry name" value="2-Hacid_dh_C"/>
    <property type="match status" value="1"/>
</dbReference>
<evidence type="ECO:0000256" key="2">
    <source>
        <dbReference type="ARBA" id="ARBA00023002"/>
    </source>
</evidence>
<evidence type="ECO:0000259" key="5">
    <source>
        <dbReference type="Pfam" id="PF00389"/>
    </source>
</evidence>
<sequence length="325" mass="35411">MDEIVNRRLRCAVLDDYQNVAKTYADWSALETRIDLQVFNRHLGNEDEVAAQLAEFDIIVIMRERTPFGASLLNRLPRLKLLVTSGPRNAAIDLAAAKANGVTVCGTQASKAPPTELTWALILGLARHTAIEDAAFKANGPWQNTVGVDLAGKTLGLLGFGHIGQKVATIGQAFGMNIIAWSANLTEDLTRSMGVTLAESKDALLECSDIVSIHLVLGERSWGLIDAEALSRMKKSALLINTSRAQIVDQTALVEALQQKRIAGAGLDVFEQEPLPEGHVLRTLPNVLAIPHQGYVTENNYRTYYTQIVEAIQAYLDGAPVREMS</sequence>
<dbReference type="PANTHER" id="PTHR42789">
    <property type="entry name" value="D-ISOMER SPECIFIC 2-HYDROXYACID DEHYDROGENASE FAMILY PROTEIN (AFU_ORTHOLOGUE AFUA_6G10090)"/>
    <property type="match status" value="1"/>
</dbReference>
<dbReference type="InterPro" id="IPR006140">
    <property type="entry name" value="D-isomer_DH_NAD-bd"/>
</dbReference>
<dbReference type="AlphaFoldDB" id="Q2SP02"/>
<dbReference type="CDD" id="cd12169">
    <property type="entry name" value="PGDH_like_1"/>
    <property type="match status" value="1"/>
</dbReference>
<evidence type="ECO:0000259" key="6">
    <source>
        <dbReference type="Pfam" id="PF02826"/>
    </source>
</evidence>
<evidence type="ECO:0000256" key="4">
    <source>
        <dbReference type="RuleBase" id="RU003719"/>
    </source>
</evidence>
<keyword evidence="8" id="KW-1185">Reference proteome</keyword>
<evidence type="ECO:0000256" key="3">
    <source>
        <dbReference type="ARBA" id="ARBA00023027"/>
    </source>
</evidence>
<dbReference type="InterPro" id="IPR006139">
    <property type="entry name" value="D-isomer_2_OHA_DH_cat_dom"/>
</dbReference>
<dbReference type="PANTHER" id="PTHR42789:SF1">
    <property type="entry name" value="D-ISOMER SPECIFIC 2-HYDROXYACID DEHYDROGENASE FAMILY PROTEIN (AFU_ORTHOLOGUE AFUA_6G10090)"/>
    <property type="match status" value="1"/>
</dbReference>
<evidence type="ECO:0000313" key="8">
    <source>
        <dbReference type="Proteomes" id="UP000000238"/>
    </source>
</evidence>
<dbReference type="OrthoDB" id="9805416at2"/>
<dbReference type="SUPFAM" id="SSF52283">
    <property type="entry name" value="Formate/glycerate dehydrogenase catalytic domain-like"/>
    <property type="match status" value="1"/>
</dbReference>
<keyword evidence="2 4" id="KW-0560">Oxidoreductase</keyword>
<keyword evidence="3" id="KW-0520">NAD</keyword>
<dbReference type="EMBL" id="CP000155">
    <property type="protein sequence ID" value="ABC27622.1"/>
    <property type="molecule type" value="Genomic_DNA"/>
</dbReference>
<dbReference type="STRING" id="349521.HCH_00724"/>
<feature type="domain" description="D-isomer specific 2-hydroxyacid dehydrogenase catalytic" evidence="5">
    <location>
        <begin position="34"/>
        <end position="322"/>
    </location>
</feature>
<dbReference type="GO" id="GO:0051287">
    <property type="term" value="F:NAD binding"/>
    <property type="evidence" value="ECO:0007669"/>
    <property type="project" value="InterPro"/>
</dbReference>
<dbReference type="InterPro" id="IPR050857">
    <property type="entry name" value="D-2-hydroxyacid_DH"/>
</dbReference>
<evidence type="ECO:0000256" key="1">
    <source>
        <dbReference type="ARBA" id="ARBA00005854"/>
    </source>
</evidence>
<feature type="domain" description="D-isomer specific 2-hydroxyacid dehydrogenase NAD-binding" evidence="6">
    <location>
        <begin position="120"/>
        <end position="294"/>
    </location>
</feature>
<comment type="similarity">
    <text evidence="1 4">Belongs to the D-isomer specific 2-hydroxyacid dehydrogenase family.</text>
</comment>
<evidence type="ECO:0000313" key="7">
    <source>
        <dbReference type="EMBL" id="ABC27622.1"/>
    </source>
</evidence>
<dbReference type="GO" id="GO:0016616">
    <property type="term" value="F:oxidoreductase activity, acting on the CH-OH group of donors, NAD or NADP as acceptor"/>
    <property type="evidence" value="ECO:0007669"/>
    <property type="project" value="InterPro"/>
</dbReference>
<proteinExistence type="inferred from homology"/>
<name>Q2SP02_HAHCH</name>
<reference evidence="7 8" key="1">
    <citation type="journal article" date="2005" name="Nucleic Acids Res.">
        <title>Genomic blueprint of Hahella chejuensis, a marine microbe producing an algicidal agent.</title>
        <authorList>
            <person name="Jeong H."/>
            <person name="Yim J.H."/>
            <person name="Lee C."/>
            <person name="Choi S.-H."/>
            <person name="Park Y.K."/>
            <person name="Yoon S.H."/>
            <person name="Hur C.-G."/>
            <person name="Kang H.-Y."/>
            <person name="Kim D."/>
            <person name="Lee H.H."/>
            <person name="Park K.H."/>
            <person name="Park S.-H."/>
            <person name="Park H.-S."/>
            <person name="Lee H.K."/>
            <person name="Oh T.K."/>
            <person name="Kim J.F."/>
        </authorList>
    </citation>
    <scope>NUCLEOTIDE SEQUENCE [LARGE SCALE GENOMIC DNA]</scope>
    <source>
        <strain evidence="7 8">KCTC 2396</strain>
    </source>
</reference>
<dbReference type="Pfam" id="PF00389">
    <property type="entry name" value="2-Hacid_dh"/>
    <property type="match status" value="1"/>
</dbReference>
<gene>
    <name evidence="7" type="ordered locus">HCH_00724</name>
</gene>
<organism evidence="7 8">
    <name type="scientific">Hahella chejuensis (strain KCTC 2396)</name>
    <dbReference type="NCBI Taxonomy" id="349521"/>
    <lineage>
        <taxon>Bacteria</taxon>
        <taxon>Pseudomonadati</taxon>
        <taxon>Pseudomonadota</taxon>
        <taxon>Gammaproteobacteria</taxon>
        <taxon>Oceanospirillales</taxon>
        <taxon>Hahellaceae</taxon>
        <taxon>Hahella</taxon>
    </lineage>
</organism>
<dbReference type="HOGENOM" id="CLU_019796_1_3_6"/>
<dbReference type="KEGG" id="hch:HCH_00724"/>
<dbReference type="InterPro" id="IPR036291">
    <property type="entry name" value="NAD(P)-bd_dom_sf"/>
</dbReference>
<dbReference type="Proteomes" id="UP000000238">
    <property type="component" value="Chromosome"/>
</dbReference>
<dbReference type="SUPFAM" id="SSF51735">
    <property type="entry name" value="NAD(P)-binding Rossmann-fold domains"/>
    <property type="match status" value="1"/>
</dbReference>